<dbReference type="OrthoDB" id="9784774at2"/>
<protein>
    <submittedName>
        <fullName evidence="5">Protein hit</fullName>
    </submittedName>
</protein>
<dbReference type="PROSITE" id="PS00892">
    <property type="entry name" value="HIT_1"/>
    <property type="match status" value="1"/>
</dbReference>
<evidence type="ECO:0000256" key="3">
    <source>
        <dbReference type="PROSITE-ProRule" id="PRU00464"/>
    </source>
</evidence>
<dbReference type="InterPro" id="IPR036265">
    <property type="entry name" value="HIT-like_sf"/>
</dbReference>
<evidence type="ECO:0000259" key="4">
    <source>
        <dbReference type="PROSITE" id="PS51084"/>
    </source>
</evidence>
<dbReference type="RefSeq" id="WP_144658577.1">
    <property type="nucleotide sequence ID" value="NZ_VIAE01000016.1"/>
</dbReference>
<dbReference type="EMBL" id="VIAE01000016">
    <property type="protein sequence ID" value="TVY12071.1"/>
    <property type="molecule type" value="Genomic_DNA"/>
</dbReference>
<feature type="short sequence motif" description="Histidine triad motif" evidence="2 3">
    <location>
        <begin position="96"/>
        <end position="100"/>
    </location>
</feature>
<dbReference type="PROSITE" id="PS51084">
    <property type="entry name" value="HIT_2"/>
    <property type="match status" value="1"/>
</dbReference>
<evidence type="ECO:0000256" key="1">
    <source>
        <dbReference type="PIRSR" id="PIRSR601310-1"/>
    </source>
</evidence>
<dbReference type="Gene3D" id="3.30.428.10">
    <property type="entry name" value="HIT-like"/>
    <property type="match status" value="1"/>
</dbReference>
<sequence length="151" mass="17614">MTTIFSKIIRREIPSYILYEDKLVIAFLDISQTTKGHTLIATKEIYSSLEEVPFHVFTHLFGVSHKIAKLLIKTFKAQGMNILNNNGVIAGQTIFHFHVHLIPRFSNKEIEFFFVDKSNQLQKNDYLKIQKQILENMRLDSINFNSNNQKL</sequence>
<dbReference type="AlphaFoldDB" id="A0A559KIW5"/>
<dbReference type="PRINTS" id="PR00332">
    <property type="entry name" value="HISTRIAD"/>
</dbReference>
<dbReference type="PANTHER" id="PTHR46648:SF1">
    <property type="entry name" value="ADENOSINE 5'-MONOPHOSPHORAMIDASE HNT1"/>
    <property type="match status" value="1"/>
</dbReference>
<name>A0A559KIW5_9MOLU</name>
<reference evidence="5 6" key="1">
    <citation type="submission" date="2019-06" db="EMBL/GenBank/DDBJ databases">
        <title>Draft Genome Sequence of Candidatus Phytoplasma pini-Related Strain MDPP: A Resource for Comparative Genomics of Gymnosperm-infecting Phytoplasmas.</title>
        <authorList>
            <person name="Cai W."/>
            <person name="Costanzo S."/>
            <person name="Shao J."/>
            <person name="Zhao Y."/>
            <person name="Davis R."/>
        </authorList>
    </citation>
    <scope>NUCLEOTIDE SEQUENCE [LARGE SCALE GENOMIC DNA]</scope>
    <source>
        <strain evidence="5 6">MDPP</strain>
    </source>
</reference>
<dbReference type="InterPro" id="IPR001310">
    <property type="entry name" value="Histidine_triad_HIT"/>
</dbReference>
<dbReference type="InterPro" id="IPR019808">
    <property type="entry name" value="Histidine_triad_CS"/>
</dbReference>
<keyword evidence="6" id="KW-1185">Reference proteome</keyword>
<evidence type="ECO:0000313" key="6">
    <source>
        <dbReference type="Proteomes" id="UP000320078"/>
    </source>
</evidence>
<organism evidence="5 6">
    <name type="scientific">Candidatus Phytoplasma pini</name>
    <dbReference type="NCBI Taxonomy" id="267362"/>
    <lineage>
        <taxon>Bacteria</taxon>
        <taxon>Bacillati</taxon>
        <taxon>Mycoplasmatota</taxon>
        <taxon>Mollicutes</taxon>
        <taxon>Acholeplasmatales</taxon>
        <taxon>Acholeplasmataceae</taxon>
        <taxon>Candidatus Phytoplasma</taxon>
    </lineage>
</organism>
<comment type="caution">
    <text evidence="5">The sequence shown here is derived from an EMBL/GenBank/DDBJ whole genome shotgun (WGS) entry which is preliminary data.</text>
</comment>
<evidence type="ECO:0000256" key="2">
    <source>
        <dbReference type="PIRSR" id="PIRSR601310-3"/>
    </source>
</evidence>
<feature type="domain" description="HIT" evidence="4">
    <location>
        <begin position="4"/>
        <end position="112"/>
    </location>
</feature>
<gene>
    <name evidence="5" type="primary">hit</name>
    <name evidence="5" type="ORF">MDPP_00390</name>
</gene>
<feature type="active site" description="Tele-AMP-histidine intermediate" evidence="1">
    <location>
        <position position="98"/>
    </location>
</feature>
<evidence type="ECO:0000313" key="5">
    <source>
        <dbReference type="EMBL" id="TVY12071.1"/>
    </source>
</evidence>
<dbReference type="GO" id="GO:0003824">
    <property type="term" value="F:catalytic activity"/>
    <property type="evidence" value="ECO:0007669"/>
    <property type="project" value="InterPro"/>
</dbReference>
<accession>A0A559KIW5</accession>
<proteinExistence type="predicted"/>
<dbReference type="InterPro" id="IPR011146">
    <property type="entry name" value="HIT-like"/>
</dbReference>
<dbReference type="Proteomes" id="UP000320078">
    <property type="component" value="Unassembled WGS sequence"/>
</dbReference>
<dbReference type="PANTHER" id="PTHR46648">
    <property type="entry name" value="HIT FAMILY PROTEIN 1"/>
    <property type="match status" value="1"/>
</dbReference>
<dbReference type="SUPFAM" id="SSF54197">
    <property type="entry name" value="HIT-like"/>
    <property type="match status" value="1"/>
</dbReference>
<dbReference type="GO" id="GO:0009117">
    <property type="term" value="P:nucleotide metabolic process"/>
    <property type="evidence" value="ECO:0007669"/>
    <property type="project" value="TreeGrafter"/>
</dbReference>
<dbReference type="Pfam" id="PF01230">
    <property type="entry name" value="HIT"/>
    <property type="match status" value="1"/>
</dbReference>